<name>A0AC61PM54_9FIRM</name>
<sequence length="820" mass="89794">MNSINLDRQWTFRKGLLDSISQLKSDPGAIVSLPHDGMIGTPVMPDAPARSDMGYFTGGLTSYTKMVEIPREWKDGCVGLQIDGAMMNASVEINGCKAAVQHYGYAPFYVDLTSLAEYGAENRITINVNTSMQPNSRWYTGSGLYRGVKLLHGPKVHLAPDGIYAFTREIADGIAFLEVRAEIRNGGSTNRLAEAEAILTDEKAGVKAAGAKQVIQVNAGTCETARIRFAVENPKLWDAGEPNLYRIRVQVRDLGEFRTHFEADPVPTIDEGSTLFGIRTITADARRGLRINGKAVKLKGGCVHHDNGLLGSVSLYEAEARKVKKLKELGFNAIRTAHNPPSAALVEACDRLGMYIFDEAFDVWGIAKRGGDYSQFFADCWEKDLTAFVRRDRSHPAVILWSTGNEIPERGGLNEGYLWAGRLADTIRRLDGTRPVSNGVCSFWSGLDDKLAEGQNQAQNAEGDGNLLWENGTEPFVNGLDIVGYNYMEGLYEKDHALYPDRVILGSENFPKEIGCHWPLVEALPYVIGEFTWTAWDYLGEAGIGKAVRFAEDDPGLQKGAWALMPPDGSPFPWRTANDADFDITGRMTPQGAYRSTVWGNPETFLYTRNPEDFGRQELITPWGFPVLLSCWNYTGREGKPVELVVFSGAEEVELLVNGENIGRKPVSRDGEMPGSVCFETVYRPGRVEAISYTGSAEVSRAVLETTGAPARIRLLPEKEQMQADGHDLIYVNIQIEDAQGRVVPNAEIHLSAEAAGSGWLAAFGTGNPVTAENYTDGNTVSWRGRAQAVLRAGYDPGSLSLTVSADGLAAETVRLDVTL</sequence>
<dbReference type="EMBL" id="FWXZ01000003">
    <property type="protein sequence ID" value="SMC66718.1"/>
    <property type="molecule type" value="Genomic_DNA"/>
</dbReference>
<proteinExistence type="predicted"/>
<comment type="caution">
    <text evidence="1">The sequence shown here is derived from an EMBL/GenBank/DDBJ whole genome shotgun (WGS) entry which is preliminary data.</text>
</comment>
<evidence type="ECO:0000313" key="2">
    <source>
        <dbReference type="Proteomes" id="UP000192328"/>
    </source>
</evidence>
<reference evidence="1" key="1">
    <citation type="submission" date="2017-04" db="EMBL/GenBank/DDBJ databases">
        <authorList>
            <person name="Varghese N."/>
            <person name="Submissions S."/>
        </authorList>
    </citation>
    <scope>NUCLEOTIDE SEQUENCE</scope>
    <source>
        <strain evidence="1">WTE2008</strain>
    </source>
</reference>
<organism evidence="1 2">
    <name type="scientific">Aristaeella lactis</name>
    <dbReference type="NCBI Taxonomy" id="3046383"/>
    <lineage>
        <taxon>Bacteria</taxon>
        <taxon>Bacillati</taxon>
        <taxon>Bacillota</taxon>
        <taxon>Clostridia</taxon>
        <taxon>Eubacteriales</taxon>
        <taxon>Aristaeellaceae</taxon>
        <taxon>Aristaeella</taxon>
    </lineage>
</organism>
<accession>A0AC61PM54</accession>
<protein>
    <submittedName>
        <fullName evidence="1">Beta-galactosidase</fullName>
    </submittedName>
</protein>
<evidence type="ECO:0000313" key="1">
    <source>
        <dbReference type="EMBL" id="SMC66718.1"/>
    </source>
</evidence>
<gene>
    <name evidence="1" type="ORF">SAMN06297397_1859</name>
</gene>
<dbReference type="Proteomes" id="UP000192328">
    <property type="component" value="Unassembled WGS sequence"/>
</dbReference>
<keyword evidence="2" id="KW-1185">Reference proteome</keyword>